<dbReference type="AlphaFoldDB" id="A0A6A6H0A9"/>
<evidence type="ECO:0000256" key="3">
    <source>
        <dbReference type="ARBA" id="ARBA00022598"/>
    </source>
</evidence>
<dbReference type="InterPro" id="IPR045851">
    <property type="entry name" value="AMP-bd_C_sf"/>
</dbReference>
<evidence type="ECO:0000259" key="6">
    <source>
        <dbReference type="Pfam" id="PF00501"/>
    </source>
</evidence>
<evidence type="ECO:0000256" key="2">
    <source>
        <dbReference type="ARBA" id="ARBA00006432"/>
    </source>
</evidence>
<dbReference type="Pfam" id="PF00501">
    <property type="entry name" value="AMP-binding"/>
    <property type="match status" value="1"/>
</dbReference>
<dbReference type="GO" id="GO:0019748">
    <property type="term" value="P:secondary metabolic process"/>
    <property type="evidence" value="ECO:0007669"/>
    <property type="project" value="TreeGrafter"/>
</dbReference>
<organism evidence="8 9">
    <name type="scientific">Viridothelium virens</name>
    <name type="common">Speckled blister lichen</name>
    <name type="synonym">Trypethelium virens</name>
    <dbReference type="NCBI Taxonomy" id="1048519"/>
    <lineage>
        <taxon>Eukaryota</taxon>
        <taxon>Fungi</taxon>
        <taxon>Dikarya</taxon>
        <taxon>Ascomycota</taxon>
        <taxon>Pezizomycotina</taxon>
        <taxon>Dothideomycetes</taxon>
        <taxon>Dothideomycetes incertae sedis</taxon>
        <taxon>Trypetheliales</taxon>
        <taxon>Trypetheliaceae</taxon>
        <taxon>Viridothelium</taxon>
    </lineage>
</organism>
<evidence type="ECO:0000313" key="8">
    <source>
        <dbReference type="EMBL" id="KAF2231307.1"/>
    </source>
</evidence>
<keyword evidence="4" id="KW-0547">Nucleotide-binding</keyword>
<name>A0A6A6H0A9_VIRVR</name>
<dbReference type="Proteomes" id="UP000800092">
    <property type="component" value="Unassembled WGS sequence"/>
</dbReference>
<feature type="domain" description="AMP-binding enzyme C-terminal" evidence="7">
    <location>
        <begin position="450"/>
        <end position="534"/>
    </location>
</feature>
<dbReference type="GO" id="GO:0016405">
    <property type="term" value="F:CoA-ligase activity"/>
    <property type="evidence" value="ECO:0007669"/>
    <property type="project" value="TreeGrafter"/>
</dbReference>
<comment type="similarity">
    <text evidence="2">Belongs to the ATP-dependent AMP-binding enzyme family.</text>
</comment>
<feature type="domain" description="AMP-dependent synthetase/ligase" evidence="6">
    <location>
        <begin position="48"/>
        <end position="399"/>
    </location>
</feature>
<evidence type="ECO:0000259" key="7">
    <source>
        <dbReference type="Pfam" id="PF13193"/>
    </source>
</evidence>
<dbReference type="InterPro" id="IPR025110">
    <property type="entry name" value="AMP-bd_C"/>
</dbReference>
<dbReference type="Gene3D" id="3.40.50.12780">
    <property type="entry name" value="N-terminal domain of ligase-like"/>
    <property type="match status" value="1"/>
</dbReference>
<dbReference type="EMBL" id="ML991828">
    <property type="protein sequence ID" value="KAF2231307.1"/>
    <property type="molecule type" value="Genomic_DNA"/>
</dbReference>
<evidence type="ECO:0000313" key="9">
    <source>
        <dbReference type="Proteomes" id="UP000800092"/>
    </source>
</evidence>
<reference evidence="8" key="1">
    <citation type="journal article" date="2020" name="Stud. Mycol.">
        <title>101 Dothideomycetes genomes: a test case for predicting lifestyles and emergence of pathogens.</title>
        <authorList>
            <person name="Haridas S."/>
            <person name="Albert R."/>
            <person name="Binder M."/>
            <person name="Bloem J."/>
            <person name="Labutti K."/>
            <person name="Salamov A."/>
            <person name="Andreopoulos B."/>
            <person name="Baker S."/>
            <person name="Barry K."/>
            <person name="Bills G."/>
            <person name="Bluhm B."/>
            <person name="Cannon C."/>
            <person name="Castanera R."/>
            <person name="Culley D."/>
            <person name="Daum C."/>
            <person name="Ezra D."/>
            <person name="Gonzalez J."/>
            <person name="Henrissat B."/>
            <person name="Kuo A."/>
            <person name="Liang C."/>
            <person name="Lipzen A."/>
            <person name="Lutzoni F."/>
            <person name="Magnuson J."/>
            <person name="Mondo S."/>
            <person name="Nolan M."/>
            <person name="Ohm R."/>
            <person name="Pangilinan J."/>
            <person name="Park H.-J."/>
            <person name="Ramirez L."/>
            <person name="Alfaro M."/>
            <person name="Sun H."/>
            <person name="Tritt A."/>
            <person name="Yoshinaga Y."/>
            <person name="Zwiers L.-H."/>
            <person name="Turgeon B."/>
            <person name="Goodwin S."/>
            <person name="Spatafora J."/>
            <person name="Crous P."/>
            <person name="Grigoriev I."/>
        </authorList>
    </citation>
    <scope>NUCLEOTIDE SEQUENCE</scope>
    <source>
        <strain evidence="8">Tuck. ex Michener</strain>
    </source>
</reference>
<dbReference type="InterPro" id="IPR000873">
    <property type="entry name" value="AMP-dep_synth/lig_dom"/>
</dbReference>
<accession>A0A6A6H0A9</accession>
<evidence type="ECO:0000256" key="5">
    <source>
        <dbReference type="ARBA" id="ARBA00022840"/>
    </source>
</evidence>
<comment type="pathway">
    <text evidence="1">Secondary metabolite biosynthesis.</text>
</comment>
<evidence type="ECO:0000256" key="4">
    <source>
        <dbReference type="ARBA" id="ARBA00022741"/>
    </source>
</evidence>
<dbReference type="PANTHER" id="PTHR24096">
    <property type="entry name" value="LONG-CHAIN-FATTY-ACID--COA LIGASE"/>
    <property type="match status" value="1"/>
</dbReference>
<keyword evidence="3" id="KW-0436">Ligase</keyword>
<keyword evidence="9" id="KW-1185">Reference proteome</keyword>
<dbReference type="OrthoDB" id="6509636at2759"/>
<dbReference type="SUPFAM" id="SSF56801">
    <property type="entry name" value="Acetyl-CoA synthetase-like"/>
    <property type="match status" value="1"/>
</dbReference>
<dbReference type="InterPro" id="IPR042099">
    <property type="entry name" value="ANL_N_sf"/>
</dbReference>
<evidence type="ECO:0000256" key="1">
    <source>
        <dbReference type="ARBA" id="ARBA00005179"/>
    </source>
</evidence>
<proteinExistence type="inferred from homology"/>
<dbReference type="GO" id="GO:0005524">
    <property type="term" value="F:ATP binding"/>
    <property type="evidence" value="ECO:0007669"/>
    <property type="project" value="UniProtKB-KW"/>
</dbReference>
<keyword evidence="5" id="KW-0067">ATP-binding</keyword>
<gene>
    <name evidence="8" type="ORF">EV356DRAFT_294809</name>
</gene>
<protein>
    <submittedName>
        <fullName evidence="8">Acetyl-CoA synthetase-like protein</fullName>
    </submittedName>
</protein>
<sequence length="584" mass="64965">MEEIYHKPSFNAHHDLVSYVLGHNDYDAFDDVLFDVSSENPHRSISRWEAGECVLDVIRELEKRESATGDAICVHIFNHVLYPLLFLGVLGAGCRFTGSNPAYTVAELTHHLRTSKASVIITEKAHETVARQAATECGISPFNVVVLDTGTRVLNGERRERTKHRFSGYLPWSSTSVFWRTLDEETAKITPAILCSTSGTTGFPKMAVRTHHALIAEHQALADSAPKDYEVRRLLPSPFFHAFTSPLALIDALKSGAKTYIMRRFDMDAFLTAVATHSITEATLPPPVLVRLHSMPEERRAALKQMRLIWTGGAPLGAEAQNEMVKMFHPKARIVQVWGMTEGGWFTTFPYPECDDTGSVGRFIPGLEGKVIGEDGKEAARGQRGEIAVRGPGIMTGYLGNEGATAEIFDADGFMRTGDVGSISEDGKVYILDRKKELIKVRGWQVAPQELETRLLAHEHIVDAAVIGIPLPEEASEMPCAYVVCTHPWATHPAKIHEMQKEIKMYLLKYLAKYKVGDCQIRFVEAIPKNPTGKILKKVLRKLAEDEIATDSSNNGVSGYFDCMISYIRYGIYCLWNPFGEGKL</sequence>
<dbReference type="PANTHER" id="PTHR24096:SF317">
    <property type="entry name" value="ADENYLATE-FORMING ENZYME AFEA"/>
    <property type="match status" value="1"/>
</dbReference>
<dbReference type="Pfam" id="PF13193">
    <property type="entry name" value="AMP-binding_C"/>
    <property type="match status" value="1"/>
</dbReference>
<dbReference type="Gene3D" id="3.30.300.30">
    <property type="match status" value="1"/>
</dbReference>